<proteinExistence type="predicted"/>
<comment type="caution">
    <text evidence="1">The sequence shown here is derived from an EMBL/GenBank/DDBJ whole genome shotgun (WGS) entry which is preliminary data.</text>
</comment>
<keyword evidence="2" id="KW-1185">Reference proteome</keyword>
<sequence length="86" mass="9944">MVKAYGCRMKTVHVVKAPGFMESLFNKLVIPLLTGKIQGKTKFNQMPINILNEELRLVKLKNNELLAFLSKLTKINTMIWSWTESY</sequence>
<name>A0ABD1E9U3_HYPHA</name>
<reference evidence="1 2" key="1">
    <citation type="submission" date="2024-05" db="EMBL/GenBank/DDBJ databases">
        <title>Genetic variation in Jamaican populations of the coffee berry borer (Hypothenemus hampei).</title>
        <authorList>
            <person name="Errbii M."/>
            <person name="Myrie A."/>
        </authorList>
    </citation>
    <scope>NUCLEOTIDE SEQUENCE [LARGE SCALE GENOMIC DNA]</scope>
    <source>
        <strain evidence="1">JA-Hopewell-2020-01-JO</strain>
        <tissue evidence="1">Whole body</tissue>
    </source>
</reference>
<organism evidence="1 2">
    <name type="scientific">Hypothenemus hampei</name>
    <name type="common">Coffee berry borer</name>
    <dbReference type="NCBI Taxonomy" id="57062"/>
    <lineage>
        <taxon>Eukaryota</taxon>
        <taxon>Metazoa</taxon>
        <taxon>Ecdysozoa</taxon>
        <taxon>Arthropoda</taxon>
        <taxon>Hexapoda</taxon>
        <taxon>Insecta</taxon>
        <taxon>Pterygota</taxon>
        <taxon>Neoptera</taxon>
        <taxon>Endopterygota</taxon>
        <taxon>Coleoptera</taxon>
        <taxon>Polyphaga</taxon>
        <taxon>Cucujiformia</taxon>
        <taxon>Curculionidae</taxon>
        <taxon>Scolytinae</taxon>
        <taxon>Hypothenemus</taxon>
    </lineage>
</organism>
<evidence type="ECO:0000313" key="1">
    <source>
        <dbReference type="EMBL" id="KAL1491403.1"/>
    </source>
</evidence>
<protein>
    <submittedName>
        <fullName evidence="1">Uncharacterized protein</fullName>
    </submittedName>
</protein>
<dbReference type="EMBL" id="JBDJPC010000009">
    <property type="protein sequence ID" value="KAL1491403.1"/>
    <property type="molecule type" value="Genomic_DNA"/>
</dbReference>
<dbReference type="Proteomes" id="UP001566132">
    <property type="component" value="Unassembled WGS sequence"/>
</dbReference>
<dbReference type="AlphaFoldDB" id="A0ABD1E9U3"/>
<gene>
    <name evidence="1" type="ORF">ABEB36_012004</name>
</gene>
<evidence type="ECO:0000313" key="2">
    <source>
        <dbReference type="Proteomes" id="UP001566132"/>
    </source>
</evidence>
<accession>A0ABD1E9U3</accession>